<reference evidence="2" key="2">
    <citation type="journal article" date="2024" name="Plant">
        <title>Genomic evolution and insights into agronomic trait innovations of Sesamum species.</title>
        <authorList>
            <person name="Miao H."/>
            <person name="Wang L."/>
            <person name="Qu L."/>
            <person name="Liu H."/>
            <person name="Sun Y."/>
            <person name="Le M."/>
            <person name="Wang Q."/>
            <person name="Wei S."/>
            <person name="Zheng Y."/>
            <person name="Lin W."/>
            <person name="Duan Y."/>
            <person name="Cao H."/>
            <person name="Xiong S."/>
            <person name="Wang X."/>
            <person name="Wei L."/>
            <person name="Li C."/>
            <person name="Ma Q."/>
            <person name="Ju M."/>
            <person name="Zhao R."/>
            <person name="Li G."/>
            <person name="Mu C."/>
            <person name="Tian Q."/>
            <person name="Mei H."/>
            <person name="Zhang T."/>
            <person name="Gao T."/>
            <person name="Zhang H."/>
        </authorList>
    </citation>
    <scope>NUCLEOTIDE SEQUENCE</scope>
    <source>
        <strain evidence="2">KEN1</strain>
    </source>
</reference>
<name>A0AAW2U5N6_9LAMI</name>
<organism evidence="2">
    <name type="scientific">Sesamum latifolium</name>
    <dbReference type="NCBI Taxonomy" id="2727402"/>
    <lineage>
        <taxon>Eukaryota</taxon>
        <taxon>Viridiplantae</taxon>
        <taxon>Streptophyta</taxon>
        <taxon>Embryophyta</taxon>
        <taxon>Tracheophyta</taxon>
        <taxon>Spermatophyta</taxon>
        <taxon>Magnoliopsida</taxon>
        <taxon>eudicotyledons</taxon>
        <taxon>Gunneridae</taxon>
        <taxon>Pentapetalae</taxon>
        <taxon>asterids</taxon>
        <taxon>lamiids</taxon>
        <taxon>Lamiales</taxon>
        <taxon>Pedaliaceae</taxon>
        <taxon>Sesamum</taxon>
    </lineage>
</organism>
<dbReference type="AlphaFoldDB" id="A0AAW2U5N6"/>
<dbReference type="Pfam" id="PF00078">
    <property type="entry name" value="RVT_1"/>
    <property type="match status" value="1"/>
</dbReference>
<feature type="domain" description="Reverse transcriptase" evidence="1">
    <location>
        <begin position="1"/>
        <end position="115"/>
    </location>
</feature>
<dbReference type="InterPro" id="IPR000477">
    <property type="entry name" value="RT_dom"/>
</dbReference>
<accession>A0AAW2U5N6</accession>
<sequence length="424" mass="49124">MSPALFLLCMEFFLRMIKRKISNSKFNFHPKCEKLKITHLLFADDLMLFSRGELPSIHILMECLQEFRNIFGLVVNTSKSSIFTTGIVDNELVGILARTEFTRGEMPVRYLGIPLAAQRLLITDYSPLVDPAVVDKIHRLCRNFLWNSKRAPVAWKEVCHPKKEGGLGIRHIQSWNVALLTRVLWNIHCKADTLWVKWVNEVYLRSALVWDWQPKNGDSLLIRRLADIRDKIIMAFGISEAAVQYMADWSNAKGLETSKAYEYFRPKLIRQLWKAAIWKAFIPSKYSFILWLGLRGRLAARDRLAFLQEEHSCSFCINTIESASHLFFACPFSAHVWTDIRQWLDISRRMSTLPSAVKWLKKEKTGSFVQNKVRAITSACTIYSLWRHRNEVIFEGKAPNSEALVICIKITVYRLILALFPHGF</sequence>
<protein>
    <recommendedName>
        <fullName evidence="1">Reverse transcriptase domain-containing protein</fullName>
    </recommendedName>
</protein>
<dbReference type="InterPro" id="IPR043502">
    <property type="entry name" value="DNA/RNA_pol_sf"/>
</dbReference>
<comment type="caution">
    <text evidence="2">The sequence shown here is derived from an EMBL/GenBank/DDBJ whole genome shotgun (WGS) entry which is preliminary data.</text>
</comment>
<reference evidence="2" key="1">
    <citation type="submission" date="2020-06" db="EMBL/GenBank/DDBJ databases">
        <authorList>
            <person name="Li T."/>
            <person name="Hu X."/>
            <person name="Zhang T."/>
            <person name="Song X."/>
            <person name="Zhang H."/>
            <person name="Dai N."/>
            <person name="Sheng W."/>
            <person name="Hou X."/>
            <person name="Wei L."/>
        </authorList>
    </citation>
    <scope>NUCLEOTIDE SEQUENCE</scope>
    <source>
        <strain evidence="2">KEN1</strain>
        <tissue evidence="2">Leaf</tissue>
    </source>
</reference>
<dbReference type="Pfam" id="PF13966">
    <property type="entry name" value="zf-RVT"/>
    <property type="match status" value="1"/>
</dbReference>
<dbReference type="EMBL" id="JACGWN010000013">
    <property type="protein sequence ID" value="KAL0411967.1"/>
    <property type="molecule type" value="Genomic_DNA"/>
</dbReference>
<dbReference type="InterPro" id="IPR026960">
    <property type="entry name" value="RVT-Znf"/>
</dbReference>
<evidence type="ECO:0000259" key="1">
    <source>
        <dbReference type="PROSITE" id="PS50878"/>
    </source>
</evidence>
<gene>
    <name evidence="2" type="ORF">Slati_3786400</name>
</gene>
<proteinExistence type="predicted"/>
<dbReference type="PANTHER" id="PTHR33116">
    <property type="entry name" value="REVERSE TRANSCRIPTASE ZINC-BINDING DOMAIN-CONTAINING PROTEIN-RELATED-RELATED"/>
    <property type="match status" value="1"/>
</dbReference>
<dbReference type="PANTHER" id="PTHR33116:SF80">
    <property type="entry name" value="REVERSE TRANSCRIPTASE ZINC-BINDING DOMAIN-CONTAINING PROTEIN"/>
    <property type="match status" value="1"/>
</dbReference>
<dbReference type="PROSITE" id="PS50878">
    <property type="entry name" value="RT_POL"/>
    <property type="match status" value="1"/>
</dbReference>
<evidence type="ECO:0000313" key="2">
    <source>
        <dbReference type="EMBL" id="KAL0411967.1"/>
    </source>
</evidence>
<dbReference type="SUPFAM" id="SSF56672">
    <property type="entry name" value="DNA/RNA polymerases"/>
    <property type="match status" value="1"/>
</dbReference>